<keyword evidence="9" id="KW-1185">Reference proteome</keyword>
<dbReference type="Proteomes" id="UP000248132">
    <property type="component" value="Unassembled WGS sequence"/>
</dbReference>
<dbReference type="CDD" id="cd01335">
    <property type="entry name" value="Radical_SAM"/>
    <property type="match status" value="1"/>
</dbReference>
<dbReference type="SFLD" id="SFLDG01067">
    <property type="entry name" value="SPASM/twitch_domain_containing"/>
    <property type="match status" value="1"/>
</dbReference>
<dbReference type="InterPro" id="IPR031019">
    <property type="entry name" value="rSAM_vs_C_rich"/>
</dbReference>
<keyword evidence="6" id="KW-0411">Iron-sulfur</keyword>
<feature type="domain" description="Radical SAM core" evidence="7">
    <location>
        <begin position="87"/>
        <end position="318"/>
    </location>
</feature>
<dbReference type="NCBIfam" id="TIGR04463">
    <property type="entry name" value="rSAM_vs_C_rich"/>
    <property type="match status" value="1"/>
</dbReference>
<organism evidence="8 9">
    <name type="scientific">Ruminiclostridium sufflavum DSM 19573</name>
    <dbReference type="NCBI Taxonomy" id="1121337"/>
    <lineage>
        <taxon>Bacteria</taxon>
        <taxon>Bacillati</taxon>
        <taxon>Bacillota</taxon>
        <taxon>Clostridia</taxon>
        <taxon>Eubacteriales</taxon>
        <taxon>Oscillospiraceae</taxon>
        <taxon>Ruminiclostridium</taxon>
    </lineage>
</organism>
<dbReference type="GO" id="GO:0051539">
    <property type="term" value="F:4 iron, 4 sulfur cluster binding"/>
    <property type="evidence" value="ECO:0007669"/>
    <property type="project" value="UniProtKB-KW"/>
</dbReference>
<comment type="caution">
    <text evidence="8">The sequence shown here is derived from an EMBL/GenBank/DDBJ whole genome shotgun (WGS) entry which is preliminary data.</text>
</comment>
<dbReference type="SUPFAM" id="SSF102114">
    <property type="entry name" value="Radical SAM enzymes"/>
    <property type="match status" value="1"/>
</dbReference>
<evidence type="ECO:0000256" key="4">
    <source>
        <dbReference type="ARBA" id="ARBA00022723"/>
    </source>
</evidence>
<dbReference type="GO" id="GO:0016491">
    <property type="term" value="F:oxidoreductase activity"/>
    <property type="evidence" value="ECO:0007669"/>
    <property type="project" value="InterPro"/>
</dbReference>
<evidence type="ECO:0000256" key="6">
    <source>
        <dbReference type="ARBA" id="ARBA00023014"/>
    </source>
</evidence>
<dbReference type="PANTHER" id="PTHR43787">
    <property type="entry name" value="FEMO COFACTOR BIOSYNTHESIS PROTEIN NIFB-RELATED"/>
    <property type="match status" value="1"/>
</dbReference>
<evidence type="ECO:0000256" key="1">
    <source>
        <dbReference type="ARBA" id="ARBA00001966"/>
    </source>
</evidence>
<evidence type="ECO:0000313" key="9">
    <source>
        <dbReference type="Proteomes" id="UP000248132"/>
    </source>
</evidence>
<comment type="cofactor">
    <cofactor evidence="1">
        <name>[4Fe-4S] cluster</name>
        <dbReference type="ChEBI" id="CHEBI:49883"/>
    </cofactor>
</comment>
<dbReference type="AlphaFoldDB" id="A0A318XL91"/>
<dbReference type="Pfam" id="PF04055">
    <property type="entry name" value="Radical_SAM"/>
    <property type="match status" value="1"/>
</dbReference>
<evidence type="ECO:0000256" key="2">
    <source>
        <dbReference type="ARBA" id="ARBA00022485"/>
    </source>
</evidence>
<gene>
    <name evidence="8" type="ORF">LY28_02366</name>
</gene>
<proteinExistence type="predicted"/>
<reference evidence="8 9" key="1">
    <citation type="submission" date="2018-06" db="EMBL/GenBank/DDBJ databases">
        <title>Genomic Encyclopedia of Type Strains, Phase I: the one thousand microbial genomes (KMG-I) project.</title>
        <authorList>
            <person name="Kyrpides N."/>
        </authorList>
    </citation>
    <scope>NUCLEOTIDE SEQUENCE [LARGE SCALE GENOMIC DNA]</scope>
    <source>
        <strain evidence="8 9">DSM 19573</strain>
    </source>
</reference>
<dbReference type="RefSeq" id="WP_110462385.1">
    <property type="nucleotide sequence ID" value="NZ_QKMR01000013.1"/>
</dbReference>
<dbReference type="SFLD" id="SFLDG01384">
    <property type="entry name" value="thioether_bond_formation_requi"/>
    <property type="match status" value="1"/>
</dbReference>
<evidence type="ECO:0000256" key="3">
    <source>
        <dbReference type="ARBA" id="ARBA00022691"/>
    </source>
</evidence>
<keyword evidence="2" id="KW-0004">4Fe-4S</keyword>
<dbReference type="PROSITE" id="PS51918">
    <property type="entry name" value="RADICAL_SAM"/>
    <property type="match status" value="1"/>
</dbReference>
<dbReference type="NCBIfam" id="TIGR04085">
    <property type="entry name" value="rSAM_more_4Fe4S"/>
    <property type="match status" value="1"/>
</dbReference>
<dbReference type="UniPathway" id="UPA00782"/>
<dbReference type="OrthoDB" id="9782387at2"/>
<dbReference type="InterPro" id="IPR023885">
    <property type="entry name" value="4Fe4S-binding_SPASM_dom"/>
</dbReference>
<dbReference type="Gene3D" id="3.20.20.70">
    <property type="entry name" value="Aldolase class I"/>
    <property type="match status" value="1"/>
</dbReference>
<protein>
    <recommendedName>
        <fullName evidence="7">Radical SAM core domain-containing protein</fullName>
    </recommendedName>
</protein>
<keyword evidence="3" id="KW-0949">S-adenosyl-L-methionine</keyword>
<name>A0A318XL91_9FIRM</name>
<evidence type="ECO:0000259" key="7">
    <source>
        <dbReference type="PROSITE" id="PS51918"/>
    </source>
</evidence>
<keyword evidence="5" id="KW-0408">Iron</keyword>
<dbReference type="GO" id="GO:0046872">
    <property type="term" value="F:metal ion binding"/>
    <property type="evidence" value="ECO:0007669"/>
    <property type="project" value="UniProtKB-KW"/>
</dbReference>
<sequence length="462" mass="52380">MNSTKYISSRYNVLIPLKEERVLAYNSLTGSLALWEKEDSACYYDTINGTGEDESSVLLIQLLHCGFIIKKDYDELFALEKEYRMHRYDRSSMILTIAPTMACNFGCDYCFQGKDKPTEEMSIEVQDAIVELIRNAASSISRLHIAWYGGEPLIKPSVINALSKRVIEICSRHRIRYDSMIVTNGYMLDLNSAKLLYEAKVNLIQITLDGPADYHDTRRTLLSGAPTFNRIVNNIKDFIDIVPITVNIRVNIDYRNKSGIEELLDSLRETGLSNKINLKLYFAPIEAITSGCHNIAEQSMTKSEYGLLEAELFSKAYKYGLVNLPYPPRFKGTCAATRPRGFVIIPNGDVHKCWDTVSLPERKIGTVFEPDYLDTDQTHCWHKWSPFEYETCRSCILLPVCAGACAYKFIYSNDTLGEAAASPCISWKYNINEQLIFRAVQLGIIGCEDYVCDSALQNIGLY</sequence>
<keyword evidence="4" id="KW-0479">Metal-binding</keyword>
<dbReference type="InterPro" id="IPR023867">
    <property type="entry name" value="Sulphatase_maturase_rSAM"/>
</dbReference>
<dbReference type="SFLD" id="SFLDG01386">
    <property type="entry name" value="main_SPASM_domain-containing"/>
    <property type="match status" value="1"/>
</dbReference>
<evidence type="ECO:0000256" key="5">
    <source>
        <dbReference type="ARBA" id="ARBA00023004"/>
    </source>
</evidence>
<dbReference type="SFLD" id="SFLDS00029">
    <property type="entry name" value="Radical_SAM"/>
    <property type="match status" value="1"/>
</dbReference>
<dbReference type="InterPro" id="IPR007197">
    <property type="entry name" value="rSAM"/>
</dbReference>
<dbReference type="InterPro" id="IPR058240">
    <property type="entry name" value="rSAM_sf"/>
</dbReference>
<dbReference type="InterPro" id="IPR013785">
    <property type="entry name" value="Aldolase_TIM"/>
</dbReference>
<dbReference type="EMBL" id="QKMR01000013">
    <property type="protein sequence ID" value="PYG87228.1"/>
    <property type="molecule type" value="Genomic_DNA"/>
</dbReference>
<accession>A0A318XL91</accession>
<evidence type="ECO:0000313" key="8">
    <source>
        <dbReference type="EMBL" id="PYG87228.1"/>
    </source>
</evidence>
<dbReference type="PANTHER" id="PTHR43787:SF3">
    <property type="entry name" value="ARYLSULFATASE REGULATORY PROTEIN"/>
    <property type="match status" value="1"/>
</dbReference>